<evidence type="ECO:0008006" key="3">
    <source>
        <dbReference type="Google" id="ProtNLM"/>
    </source>
</evidence>
<dbReference type="Proteomes" id="UP000482578">
    <property type="component" value="Unassembled WGS sequence"/>
</dbReference>
<proteinExistence type="predicted"/>
<dbReference type="AlphaFoldDB" id="A0A6B2KN88"/>
<gene>
    <name evidence="1" type="ORF">GZH52_02385</name>
</gene>
<protein>
    <recommendedName>
        <fullName evidence="3">DUF4404 family protein</fullName>
    </recommendedName>
</protein>
<evidence type="ECO:0000313" key="1">
    <source>
        <dbReference type="EMBL" id="NDV11645.1"/>
    </source>
</evidence>
<sequence length="94" mass="9718">MNAEAIKTSASLSQQEQAAMEDLATAVAKLELDTHQGAPTEAAEVAAQLLALMTQTALLKAAYPAIHDAAMLLIAAVMVDAGLIDIEAIEGEQT</sequence>
<name>A0A6B2KN88_9NEIS</name>
<comment type="caution">
    <text evidence="1">The sequence shown here is derived from an EMBL/GenBank/DDBJ whole genome shotgun (WGS) entry which is preliminary data.</text>
</comment>
<accession>A0A6B2KN88</accession>
<reference evidence="1 2" key="1">
    <citation type="submission" date="2020-02" db="EMBL/GenBank/DDBJ databases">
        <authorList>
            <person name="Yang Z."/>
        </authorList>
    </citation>
    <scope>NUCLEOTIDE SEQUENCE [LARGE SCALE GENOMIC DNA]</scope>
    <source>
        <strain evidence="1 2">HX-7-9</strain>
    </source>
</reference>
<dbReference type="RefSeq" id="WP_163314915.1">
    <property type="nucleotide sequence ID" value="NZ_JAAGAA010000002.1"/>
</dbReference>
<dbReference type="EMBL" id="JAAGAA010000002">
    <property type="protein sequence ID" value="NDV11645.1"/>
    <property type="molecule type" value="Genomic_DNA"/>
</dbReference>
<evidence type="ECO:0000313" key="2">
    <source>
        <dbReference type="Proteomes" id="UP000482578"/>
    </source>
</evidence>
<keyword evidence="2" id="KW-1185">Reference proteome</keyword>
<organism evidence="1 2">
    <name type="scientific">Crenobacter caeni</name>
    <dbReference type="NCBI Taxonomy" id="2705474"/>
    <lineage>
        <taxon>Bacteria</taxon>
        <taxon>Pseudomonadati</taxon>
        <taxon>Pseudomonadota</taxon>
        <taxon>Betaproteobacteria</taxon>
        <taxon>Neisseriales</taxon>
        <taxon>Neisseriaceae</taxon>
        <taxon>Crenobacter</taxon>
    </lineage>
</organism>